<dbReference type="PANTHER" id="PTHR43304">
    <property type="entry name" value="PHYTOCHROME-LIKE PROTEIN CPH1"/>
    <property type="match status" value="1"/>
</dbReference>
<dbReference type="SMART" id="SM00086">
    <property type="entry name" value="PAC"/>
    <property type="match status" value="3"/>
</dbReference>
<dbReference type="EMBL" id="AOLN01000004">
    <property type="protein sequence ID" value="ELZ98177.1"/>
    <property type="molecule type" value="Genomic_DNA"/>
</dbReference>
<keyword evidence="18" id="KW-1185">Reference proteome</keyword>
<evidence type="ECO:0000313" key="18">
    <source>
        <dbReference type="Proteomes" id="UP000011550"/>
    </source>
</evidence>
<dbReference type="InterPro" id="IPR005467">
    <property type="entry name" value="His_kinase_dom"/>
</dbReference>
<evidence type="ECO:0000313" key="17">
    <source>
        <dbReference type="EMBL" id="ELZ98177.1"/>
    </source>
</evidence>
<keyword evidence="7" id="KW-0808">Transferase</keyword>
<dbReference type="InterPro" id="IPR035965">
    <property type="entry name" value="PAS-like_dom_sf"/>
</dbReference>
<dbReference type="InterPro" id="IPR001610">
    <property type="entry name" value="PAC"/>
</dbReference>
<protein>
    <recommendedName>
        <fullName evidence="3">histidine kinase</fullName>
        <ecNumber evidence="3">2.7.13.3</ecNumber>
    </recommendedName>
</protein>
<dbReference type="PRINTS" id="PR00344">
    <property type="entry name" value="BCTRLSENSOR"/>
</dbReference>
<dbReference type="SMART" id="SM00387">
    <property type="entry name" value="HATPase_c"/>
    <property type="match status" value="1"/>
</dbReference>
<keyword evidence="9" id="KW-0677">Repeat</keyword>
<dbReference type="OrthoDB" id="106630at2157"/>
<evidence type="ECO:0000256" key="8">
    <source>
        <dbReference type="ARBA" id="ARBA00022692"/>
    </source>
</evidence>
<evidence type="ECO:0000256" key="5">
    <source>
        <dbReference type="ARBA" id="ARBA00022519"/>
    </source>
</evidence>
<dbReference type="Pfam" id="PF00989">
    <property type="entry name" value="PAS"/>
    <property type="match status" value="2"/>
</dbReference>
<dbReference type="CDD" id="cd00130">
    <property type="entry name" value="PAS"/>
    <property type="match status" value="4"/>
</dbReference>
<dbReference type="NCBIfam" id="TIGR00229">
    <property type="entry name" value="sensory_box"/>
    <property type="match status" value="4"/>
</dbReference>
<evidence type="ECO:0000259" key="14">
    <source>
        <dbReference type="PROSITE" id="PS50109"/>
    </source>
</evidence>
<keyword evidence="8" id="KW-0812">Transmembrane</keyword>
<dbReference type="InterPro" id="IPR000014">
    <property type="entry name" value="PAS"/>
</dbReference>
<keyword evidence="4" id="KW-1003">Cell membrane</keyword>
<keyword evidence="5" id="KW-0997">Cell inner membrane</keyword>
<dbReference type="GO" id="GO:0005886">
    <property type="term" value="C:plasma membrane"/>
    <property type="evidence" value="ECO:0007669"/>
    <property type="project" value="UniProtKB-SubCell"/>
</dbReference>
<dbReference type="InterPro" id="IPR003594">
    <property type="entry name" value="HATPase_dom"/>
</dbReference>
<evidence type="ECO:0000256" key="9">
    <source>
        <dbReference type="ARBA" id="ARBA00022737"/>
    </source>
</evidence>
<keyword evidence="6" id="KW-0597">Phosphoprotein</keyword>
<dbReference type="PROSITE" id="PS50113">
    <property type="entry name" value="PAC"/>
    <property type="match status" value="3"/>
</dbReference>
<keyword evidence="11" id="KW-0418">Kinase</keyword>
<dbReference type="FunFam" id="2.10.70.100:FF:000001">
    <property type="entry name" value="Sensory transduction histidine kinase"/>
    <property type="match status" value="1"/>
</dbReference>
<dbReference type="Gene3D" id="3.30.450.20">
    <property type="entry name" value="PAS domain"/>
    <property type="match status" value="4"/>
</dbReference>
<dbReference type="GO" id="GO:0006355">
    <property type="term" value="P:regulation of DNA-templated transcription"/>
    <property type="evidence" value="ECO:0007669"/>
    <property type="project" value="InterPro"/>
</dbReference>
<feature type="domain" description="PAC" evidence="16">
    <location>
        <begin position="323"/>
        <end position="375"/>
    </location>
</feature>
<dbReference type="Pfam" id="PF08447">
    <property type="entry name" value="PAS_3"/>
    <property type="match status" value="2"/>
</dbReference>
<evidence type="ECO:0000259" key="15">
    <source>
        <dbReference type="PROSITE" id="PS50112"/>
    </source>
</evidence>
<evidence type="ECO:0000256" key="10">
    <source>
        <dbReference type="ARBA" id="ARBA00022741"/>
    </source>
</evidence>
<evidence type="ECO:0000256" key="7">
    <source>
        <dbReference type="ARBA" id="ARBA00022679"/>
    </source>
</evidence>
<dbReference type="GO" id="GO:0000166">
    <property type="term" value="F:nucleotide binding"/>
    <property type="evidence" value="ECO:0007669"/>
    <property type="project" value="UniProtKB-KW"/>
</dbReference>
<dbReference type="InterPro" id="IPR004358">
    <property type="entry name" value="Sig_transdc_His_kin-like_C"/>
</dbReference>
<dbReference type="STRING" id="662479.C440_02978"/>
<dbReference type="Gene3D" id="3.30.565.10">
    <property type="entry name" value="Histidine kinase-like ATPase, C-terminal domain"/>
    <property type="match status" value="1"/>
</dbReference>
<evidence type="ECO:0000256" key="6">
    <source>
        <dbReference type="ARBA" id="ARBA00022553"/>
    </source>
</evidence>
<dbReference type="PROSITE" id="PS50109">
    <property type="entry name" value="HIS_KIN"/>
    <property type="match status" value="1"/>
</dbReference>
<dbReference type="PROSITE" id="PS50112">
    <property type="entry name" value="PAS"/>
    <property type="match status" value="2"/>
</dbReference>
<evidence type="ECO:0000256" key="1">
    <source>
        <dbReference type="ARBA" id="ARBA00000085"/>
    </source>
</evidence>
<proteinExistence type="predicted"/>
<reference evidence="17 18" key="1">
    <citation type="journal article" date="2014" name="PLoS Genet.">
        <title>Phylogenetically driven sequencing of extremely halophilic archaea reveals strategies for static and dynamic osmo-response.</title>
        <authorList>
            <person name="Becker E.A."/>
            <person name="Seitzer P.M."/>
            <person name="Tritt A."/>
            <person name="Larsen D."/>
            <person name="Krusor M."/>
            <person name="Yao A.I."/>
            <person name="Wu D."/>
            <person name="Madern D."/>
            <person name="Eisen J.A."/>
            <person name="Darling A.E."/>
            <person name="Facciotti M.T."/>
        </authorList>
    </citation>
    <scope>NUCLEOTIDE SEQUENCE [LARGE SCALE GENOMIC DNA]</scope>
    <source>
        <strain evidence="17 18">ATCC BAA-1512</strain>
    </source>
</reference>
<dbReference type="InterPro" id="IPR052162">
    <property type="entry name" value="Sensor_kinase/Photoreceptor"/>
</dbReference>
<dbReference type="RefSeq" id="WP_008318104.1">
    <property type="nucleotide sequence ID" value="NZ_AOLN01000004.1"/>
</dbReference>
<keyword evidence="12" id="KW-1133">Transmembrane helix</keyword>
<comment type="caution">
    <text evidence="17">The sequence shown here is derived from an EMBL/GenBank/DDBJ whole genome shotgun (WGS) entry which is preliminary data.</text>
</comment>
<comment type="subcellular location">
    <subcellularLocation>
        <location evidence="2">Cell inner membrane</location>
        <topology evidence="2">Multi-pass membrane protein</topology>
    </subcellularLocation>
</comment>
<evidence type="ECO:0000256" key="13">
    <source>
        <dbReference type="ARBA" id="ARBA00023136"/>
    </source>
</evidence>
<dbReference type="SMART" id="SM00091">
    <property type="entry name" value="PAS"/>
    <property type="match status" value="4"/>
</dbReference>
<feature type="domain" description="PAC" evidence="16">
    <location>
        <begin position="75"/>
        <end position="128"/>
    </location>
</feature>
<gene>
    <name evidence="17" type="ORF">C440_02978</name>
</gene>
<dbReference type="GO" id="GO:0004673">
    <property type="term" value="F:protein histidine kinase activity"/>
    <property type="evidence" value="ECO:0007669"/>
    <property type="project" value="UniProtKB-EC"/>
</dbReference>
<dbReference type="InterPro" id="IPR036890">
    <property type="entry name" value="HATPase_C_sf"/>
</dbReference>
<comment type="catalytic activity">
    <reaction evidence="1">
        <text>ATP + protein L-histidine = ADP + protein N-phospho-L-histidine.</text>
        <dbReference type="EC" id="2.7.13.3"/>
    </reaction>
</comment>
<dbReference type="InterPro" id="IPR013767">
    <property type="entry name" value="PAS_fold"/>
</dbReference>
<feature type="domain" description="Histidine kinase" evidence="14">
    <location>
        <begin position="502"/>
        <end position="707"/>
    </location>
</feature>
<dbReference type="Proteomes" id="UP000011550">
    <property type="component" value="Unassembled WGS sequence"/>
</dbReference>
<feature type="domain" description="PAC" evidence="16">
    <location>
        <begin position="197"/>
        <end position="247"/>
    </location>
</feature>
<dbReference type="EC" id="2.7.13.3" evidence="3"/>
<dbReference type="PANTHER" id="PTHR43304:SF1">
    <property type="entry name" value="PAC DOMAIN-CONTAINING PROTEIN"/>
    <property type="match status" value="1"/>
</dbReference>
<keyword evidence="13" id="KW-0472">Membrane</keyword>
<dbReference type="Gene3D" id="2.10.70.100">
    <property type="match status" value="2"/>
</dbReference>
<feature type="domain" description="PAS" evidence="15">
    <location>
        <begin position="372"/>
        <end position="442"/>
    </location>
</feature>
<dbReference type="Pfam" id="PF02518">
    <property type="entry name" value="HATPase_c"/>
    <property type="match status" value="1"/>
</dbReference>
<sequence length="712" mass="78943">MNQTIDDVRLELALEKSRAILWEWDPASNTTTVIPSSMNLLGRDISSFTDFLACIHPEDRESVVESVESILEAESSFDLDFRILRNGSVRVISTRGSAYSDPDTGETRLIGTSRDVTEQKRRQREFQTIVEHSSDVITVVDSEGIVEYVSPAVRRVFGYEADEVVGTPLSDYIHPLDREDAVSVLLDSGSTSDGSPERVVYRLRHGDGAVRWVESRVTPMEDGPDRAVVINTHDVTGRVEAEHALERTDESRSLALKASQAGIWEWEIETDQLNWHSSAEQLFGIPEGSFEGTYEAFARRVHDDDLPALEAAIGRTIEEDEPFNLDYRIVRDDGVERWITTRGKVLTDADGNPTRLIGVGVDITEQKEREQELEQYKRIVETATDPIYVLDGMGEFTLVNEALAEATGRSKAELVGSNIADLLEPSEVEASLEHIMQLVSDGPDPPPLGLTLSTPEGTREYEVNITLNSDGAEGGTFSTVGVARDVTNLREHQRRLSVMDRVLRHNIRNKLNLVLAHSSSLEEQPDEEVQTHARGIRSAAESLADLSESARRFKSSIHPDNAHATSSNVTDRVARVVDEARLQFPNATFEVTQDGPAWGVVHESFELAINELVQNAVQHADHAEPTVKITVEQHESTVSVLVEDDGPGLSEMERDIILQGEESPLEHGLGLGLWLVRWTIDNSGGTIDVRENDPRGTVVEVRIPRLPEGEPS</sequence>
<evidence type="ECO:0000256" key="4">
    <source>
        <dbReference type="ARBA" id="ARBA00022475"/>
    </source>
</evidence>
<keyword evidence="10" id="KW-0547">Nucleotide-binding</keyword>
<dbReference type="PATRIC" id="fig|662479.7.peg.615"/>
<evidence type="ECO:0000259" key="16">
    <source>
        <dbReference type="PROSITE" id="PS50113"/>
    </source>
</evidence>
<evidence type="ECO:0000256" key="2">
    <source>
        <dbReference type="ARBA" id="ARBA00004429"/>
    </source>
</evidence>
<dbReference type="AlphaFoldDB" id="M0IQ62"/>
<dbReference type="SUPFAM" id="SSF55785">
    <property type="entry name" value="PYP-like sensor domain (PAS domain)"/>
    <property type="match status" value="4"/>
</dbReference>
<dbReference type="InterPro" id="IPR000700">
    <property type="entry name" value="PAS-assoc_C"/>
</dbReference>
<feature type="domain" description="PAS" evidence="15">
    <location>
        <begin position="122"/>
        <end position="179"/>
    </location>
</feature>
<organism evidence="17 18">
    <name type="scientific">Haloferax mucosum ATCC BAA-1512</name>
    <dbReference type="NCBI Taxonomy" id="662479"/>
    <lineage>
        <taxon>Archaea</taxon>
        <taxon>Methanobacteriati</taxon>
        <taxon>Methanobacteriota</taxon>
        <taxon>Stenosarchaea group</taxon>
        <taxon>Halobacteria</taxon>
        <taxon>Halobacteriales</taxon>
        <taxon>Haloferacaceae</taxon>
        <taxon>Haloferax</taxon>
    </lineage>
</organism>
<dbReference type="SUPFAM" id="SSF55874">
    <property type="entry name" value="ATPase domain of HSP90 chaperone/DNA topoisomerase II/histidine kinase"/>
    <property type="match status" value="1"/>
</dbReference>
<evidence type="ECO:0000256" key="12">
    <source>
        <dbReference type="ARBA" id="ARBA00022989"/>
    </source>
</evidence>
<dbReference type="InterPro" id="IPR013655">
    <property type="entry name" value="PAS_fold_3"/>
</dbReference>
<accession>M0IQ62</accession>
<name>M0IQ62_9EURY</name>
<evidence type="ECO:0000256" key="11">
    <source>
        <dbReference type="ARBA" id="ARBA00022777"/>
    </source>
</evidence>
<evidence type="ECO:0000256" key="3">
    <source>
        <dbReference type="ARBA" id="ARBA00012438"/>
    </source>
</evidence>